<dbReference type="Proteomes" id="UP001328107">
    <property type="component" value="Unassembled WGS sequence"/>
</dbReference>
<protein>
    <recommendedName>
        <fullName evidence="4">G protein-coupled receptor</fullName>
    </recommendedName>
</protein>
<gene>
    <name evidence="2" type="ORF">PMAYCL1PPCAC_05330</name>
</gene>
<evidence type="ECO:0000313" key="2">
    <source>
        <dbReference type="EMBL" id="GMR35135.1"/>
    </source>
</evidence>
<keyword evidence="1" id="KW-0812">Transmembrane</keyword>
<evidence type="ECO:0000313" key="3">
    <source>
        <dbReference type="Proteomes" id="UP001328107"/>
    </source>
</evidence>
<keyword evidence="1" id="KW-0472">Membrane</keyword>
<evidence type="ECO:0008006" key="4">
    <source>
        <dbReference type="Google" id="ProtNLM"/>
    </source>
</evidence>
<dbReference type="AlphaFoldDB" id="A0AAN5C8Z7"/>
<evidence type="ECO:0000256" key="1">
    <source>
        <dbReference type="SAM" id="Phobius"/>
    </source>
</evidence>
<accession>A0AAN5C8Z7</accession>
<comment type="caution">
    <text evidence="2">The sequence shown here is derived from an EMBL/GenBank/DDBJ whole genome shotgun (WGS) entry which is preliminary data.</text>
</comment>
<proteinExistence type="predicted"/>
<keyword evidence="1" id="KW-1133">Transmembrane helix</keyword>
<feature type="transmembrane region" description="Helical" evidence="1">
    <location>
        <begin position="21"/>
        <end position="45"/>
    </location>
</feature>
<sequence>SQIYMLYSDTKVHFPTIKRSTLASTYVFACSGFCFFIYCITAVQICRKSLILLSNIPTIIYQVPEKCAYWTTTFNQAYWSLVAVPNDDVFMLVPWVNLIKTLSPQLLMLLTNTGMRRELR</sequence>
<feature type="non-terminal residue" evidence="2">
    <location>
        <position position="120"/>
    </location>
</feature>
<organism evidence="2 3">
    <name type="scientific">Pristionchus mayeri</name>
    <dbReference type="NCBI Taxonomy" id="1317129"/>
    <lineage>
        <taxon>Eukaryota</taxon>
        <taxon>Metazoa</taxon>
        <taxon>Ecdysozoa</taxon>
        <taxon>Nematoda</taxon>
        <taxon>Chromadorea</taxon>
        <taxon>Rhabditida</taxon>
        <taxon>Rhabditina</taxon>
        <taxon>Diplogasteromorpha</taxon>
        <taxon>Diplogasteroidea</taxon>
        <taxon>Neodiplogasteridae</taxon>
        <taxon>Pristionchus</taxon>
    </lineage>
</organism>
<name>A0AAN5C8Z7_9BILA</name>
<feature type="non-terminal residue" evidence="2">
    <location>
        <position position="1"/>
    </location>
</feature>
<keyword evidence="3" id="KW-1185">Reference proteome</keyword>
<dbReference type="EMBL" id="BTRK01000002">
    <property type="protein sequence ID" value="GMR35135.1"/>
    <property type="molecule type" value="Genomic_DNA"/>
</dbReference>
<reference evidence="3" key="1">
    <citation type="submission" date="2022-10" db="EMBL/GenBank/DDBJ databases">
        <title>Genome assembly of Pristionchus species.</title>
        <authorList>
            <person name="Yoshida K."/>
            <person name="Sommer R.J."/>
        </authorList>
    </citation>
    <scope>NUCLEOTIDE SEQUENCE [LARGE SCALE GENOMIC DNA]</scope>
    <source>
        <strain evidence="3">RS5460</strain>
    </source>
</reference>